<proteinExistence type="predicted"/>
<evidence type="ECO:0008006" key="4">
    <source>
        <dbReference type="Google" id="ProtNLM"/>
    </source>
</evidence>
<accession>A0A388LSX6</accession>
<name>A0A388LSX6_CHABU</name>
<evidence type="ECO:0000256" key="1">
    <source>
        <dbReference type="SAM" id="MobiDB-lite"/>
    </source>
</evidence>
<protein>
    <recommendedName>
        <fullName evidence="4">MHD1 domain-containing protein</fullName>
    </recommendedName>
</protein>
<evidence type="ECO:0000313" key="2">
    <source>
        <dbReference type="EMBL" id="GBG85312.1"/>
    </source>
</evidence>
<dbReference type="Gramene" id="GBG85312">
    <property type="protein sequence ID" value="GBG85312"/>
    <property type="gene ID" value="CBR_g39880"/>
</dbReference>
<evidence type="ECO:0000313" key="3">
    <source>
        <dbReference type="Proteomes" id="UP000265515"/>
    </source>
</evidence>
<sequence length="1022" mass="113827">MSPSAPPIMDVAAIPHAGVGDCNSADTSRGWTCPPLDPSPRPDRGIVPGFTGSPQGLALVASPPAAAAPASPHKGITKSLSGVGLSTAASAEHSGRGNTGCSGPLDLPQSLQTTGSHPILPSYSSGQETTWQRVIAYEACARMCLLAASKGSSEAQQFLHEGCLQLRTCFGLTQVLLQPNQGAMKDSINAREDTTESTAQSKRSVGILKVQVRRVRTAEKPRQPSPKSSRRYVEAGAQYMKQVSGRFFDRVTGHKVLQEGPQEGFYCLLRLKSGTLDESIRIQPGTGETITMHPESAGDDLMLDVFDTKGWKGKLAVPLSAIDDEHEFVPCVWCHGSWPQRERPRWVPFYQENEQECAGKVQLLLTYTINGREGGHAKYTQVGETLAYDVVLETALKVIGFDKRNLRLSGPWKWLLEEFLRTYAISEHYAALRYLTHIMDIAIPTQDCLELIYALLLPIVKARQEDALSRQERRILADVQEHINQLLAFTFENYKSLDEASPTGVSDAFMLMPGKLSVQMSAAPALIPALQVYKLFNDILSPEAQNTLRGYFQTAAKKRCRRYLSESDEFVVMGAEGIEDRVTSVVAAYAKMRLVCQQLSSEIRNDIKIHRQGILPSSIDLPTLVAEIYNVDLGNRLRAFLKACPPSSPSHPVVDLLHATADFQRDLETWGVRSAGGVDVIELFGVYIEVWIQDSRLKLLEICKSDKARWMAATIQSERHSSSPFVEDMYQKIKETLSEYESIMSRWPEYVTVLENALCDVERGIVAALEKQYAEYLAPLGEAAAMRKFNLSQLHILARRRASARYVVPRQLGVVLNSIKRLLETLRPKMEAQMKVWVASLPSEISAGKAVFGDRLNEVTVELRAKYKSLLSAIIDKQVENTRVSRSTNLKRILQDMRAKDLDDVAKRMQPLVQLLGETITSIDQMLSSRVFVAICRGYWDRMARDVLDFLENRKENVSWIKSSSAGMALEILDKVFTQHIQRLQGHALQEKDLEPPRSVMEARSMLARDMPNGLSESYSLF</sequence>
<reference evidence="2 3" key="1">
    <citation type="journal article" date="2018" name="Cell">
        <title>The Chara Genome: Secondary Complexity and Implications for Plant Terrestrialization.</title>
        <authorList>
            <person name="Nishiyama T."/>
            <person name="Sakayama H."/>
            <person name="Vries J.D."/>
            <person name="Buschmann H."/>
            <person name="Saint-Marcoux D."/>
            <person name="Ullrich K.K."/>
            <person name="Haas F.B."/>
            <person name="Vanderstraeten L."/>
            <person name="Becker D."/>
            <person name="Lang D."/>
            <person name="Vosolsobe S."/>
            <person name="Rombauts S."/>
            <person name="Wilhelmsson P.K.I."/>
            <person name="Janitza P."/>
            <person name="Kern R."/>
            <person name="Heyl A."/>
            <person name="Rumpler F."/>
            <person name="Villalobos L.I.A.C."/>
            <person name="Clay J.M."/>
            <person name="Skokan R."/>
            <person name="Toyoda A."/>
            <person name="Suzuki Y."/>
            <person name="Kagoshima H."/>
            <person name="Schijlen E."/>
            <person name="Tajeshwar N."/>
            <person name="Catarino B."/>
            <person name="Hetherington A.J."/>
            <person name="Saltykova A."/>
            <person name="Bonnot C."/>
            <person name="Breuninger H."/>
            <person name="Symeonidi A."/>
            <person name="Radhakrishnan G.V."/>
            <person name="Van Nieuwerburgh F."/>
            <person name="Deforce D."/>
            <person name="Chang C."/>
            <person name="Karol K.G."/>
            <person name="Hedrich R."/>
            <person name="Ulvskov P."/>
            <person name="Glockner G."/>
            <person name="Delwiche C.F."/>
            <person name="Petrasek J."/>
            <person name="Van de Peer Y."/>
            <person name="Friml J."/>
            <person name="Beilby M."/>
            <person name="Dolan L."/>
            <person name="Kohara Y."/>
            <person name="Sugano S."/>
            <person name="Fujiyama A."/>
            <person name="Delaux P.-M."/>
            <person name="Quint M."/>
            <person name="TheiBen G."/>
            <person name="Hagemann M."/>
            <person name="Harholt J."/>
            <person name="Dunand C."/>
            <person name="Zachgo S."/>
            <person name="Langdale J."/>
            <person name="Maumus F."/>
            <person name="Straeten D.V.D."/>
            <person name="Gould S.B."/>
            <person name="Rensing S.A."/>
        </authorList>
    </citation>
    <scope>NUCLEOTIDE SEQUENCE [LARGE SCALE GENOMIC DNA]</scope>
    <source>
        <strain evidence="2 3">S276</strain>
    </source>
</reference>
<comment type="caution">
    <text evidence="2">The sequence shown here is derived from an EMBL/GenBank/DDBJ whole genome shotgun (WGS) entry which is preliminary data.</text>
</comment>
<gene>
    <name evidence="2" type="ORF">CBR_g39880</name>
</gene>
<dbReference type="PANTHER" id="PTHR31110">
    <property type="entry name" value="PESTICIDAL CRYSTAL CRY8BA PROTEIN"/>
    <property type="match status" value="1"/>
</dbReference>
<keyword evidence="3" id="KW-1185">Reference proteome</keyword>
<dbReference type="STRING" id="69332.A0A388LSX6"/>
<dbReference type="Proteomes" id="UP000265515">
    <property type="component" value="Unassembled WGS sequence"/>
</dbReference>
<dbReference type="EMBL" id="BFEA01000513">
    <property type="protein sequence ID" value="GBG85312.1"/>
    <property type="molecule type" value="Genomic_DNA"/>
</dbReference>
<dbReference type="OMA" id="YMLLHDV"/>
<organism evidence="2 3">
    <name type="scientific">Chara braunii</name>
    <name type="common">Braun's stonewort</name>
    <dbReference type="NCBI Taxonomy" id="69332"/>
    <lineage>
        <taxon>Eukaryota</taxon>
        <taxon>Viridiplantae</taxon>
        <taxon>Streptophyta</taxon>
        <taxon>Charophyceae</taxon>
        <taxon>Charales</taxon>
        <taxon>Characeae</taxon>
        <taxon>Chara</taxon>
    </lineage>
</organism>
<dbReference type="AlphaFoldDB" id="A0A388LSX6"/>
<feature type="region of interest" description="Disordered" evidence="1">
    <location>
        <begin position="87"/>
        <end position="124"/>
    </location>
</feature>
<feature type="compositionally biased region" description="Polar residues" evidence="1">
    <location>
        <begin position="109"/>
        <end position="124"/>
    </location>
</feature>
<dbReference type="PANTHER" id="PTHR31110:SF2">
    <property type="entry name" value="PESTICIDAL CRYSTAL CRY8BA PROTEIN"/>
    <property type="match status" value="1"/>
</dbReference>
<dbReference type="OrthoDB" id="2019784at2759"/>